<evidence type="ECO:0000256" key="2">
    <source>
        <dbReference type="ARBA" id="ARBA00022741"/>
    </source>
</evidence>
<comment type="caution">
    <text evidence="5">The sequence shown here is derived from an EMBL/GenBank/DDBJ whole genome shotgun (WGS) entry which is preliminary data.</text>
</comment>
<dbReference type="Pfam" id="PF00004">
    <property type="entry name" value="AAA"/>
    <property type="match status" value="1"/>
</dbReference>
<dbReference type="EMBL" id="JAULJQ010000007">
    <property type="protein sequence ID" value="MDO2409797.1"/>
    <property type="molecule type" value="Genomic_DNA"/>
</dbReference>
<dbReference type="InterPro" id="IPR003959">
    <property type="entry name" value="ATPase_AAA_core"/>
</dbReference>
<organism evidence="5 6">
    <name type="scientific">Campylobacter magnus</name>
    <dbReference type="NCBI Taxonomy" id="3026462"/>
    <lineage>
        <taxon>Bacteria</taxon>
        <taxon>Pseudomonadati</taxon>
        <taxon>Campylobacterota</taxon>
        <taxon>Epsilonproteobacteria</taxon>
        <taxon>Campylobacterales</taxon>
        <taxon>Campylobacteraceae</taxon>
        <taxon>Campylobacter</taxon>
    </lineage>
</organism>
<evidence type="ECO:0000313" key="6">
    <source>
        <dbReference type="Proteomes" id="UP001171111"/>
    </source>
</evidence>
<comment type="similarity">
    <text evidence="1">Belongs to the AAA ATPase family.</text>
</comment>
<dbReference type="GO" id="GO:0005524">
    <property type="term" value="F:ATP binding"/>
    <property type="evidence" value="ECO:0007669"/>
    <property type="project" value="UniProtKB-KW"/>
</dbReference>
<keyword evidence="6" id="KW-1185">Reference proteome</keyword>
<protein>
    <submittedName>
        <fullName evidence="5">ATP-binding protein</fullName>
    </submittedName>
</protein>
<keyword evidence="2" id="KW-0547">Nucleotide-binding</keyword>
<evidence type="ECO:0000256" key="3">
    <source>
        <dbReference type="ARBA" id="ARBA00022840"/>
    </source>
</evidence>
<dbReference type="SUPFAM" id="SSF52540">
    <property type="entry name" value="P-loop containing nucleoside triphosphate hydrolases"/>
    <property type="match status" value="1"/>
</dbReference>
<gene>
    <name evidence="5" type="ORF">Q2362_06760</name>
</gene>
<dbReference type="Gene3D" id="3.40.50.300">
    <property type="entry name" value="P-loop containing nucleotide triphosphate hydrolases"/>
    <property type="match status" value="1"/>
</dbReference>
<keyword evidence="3 5" id="KW-0067">ATP-binding</keyword>
<dbReference type="PANTHER" id="PTHR23073">
    <property type="entry name" value="26S PROTEASOME REGULATORY SUBUNIT"/>
    <property type="match status" value="1"/>
</dbReference>
<feature type="domain" description="AAA+ ATPase" evidence="4">
    <location>
        <begin position="344"/>
        <end position="483"/>
    </location>
</feature>
<dbReference type="InterPro" id="IPR027417">
    <property type="entry name" value="P-loop_NTPase"/>
</dbReference>
<evidence type="ECO:0000259" key="4">
    <source>
        <dbReference type="SMART" id="SM00382"/>
    </source>
</evidence>
<dbReference type="Proteomes" id="UP001171111">
    <property type="component" value="Unassembled WGS sequence"/>
</dbReference>
<dbReference type="SMART" id="SM00382">
    <property type="entry name" value="AAA"/>
    <property type="match status" value="1"/>
</dbReference>
<accession>A0ABT8TD61</accession>
<dbReference type="CDD" id="cd19481">
    <property type="entry name" value="RecA-like_protease"/>
    <property type="match status" value="1"/>
</dbReference>
<proteinExistence type="inferred from homology"/>
<sequence length="566" mass="64517">MKYLKDFLENNKDSEVFSILSCSKAELEILELLMRKYLAGISQVGCFELLSQIYDTKELLFLEGLNDVKNLIELGYISASYAFFKEHSKLSKLGLLQADLSLCDAFLHILEAGAQPLSNPKEPYNDHLEYLKDQFLRVELYTRRANTSDKSKASEQIKALEKIIASRLKLSKIALPCEQILKENAFEAKEQIVFFALLKEEYEQSESGSLRDLGALLALISKDDMERMKNRSMLEDGSRLIESGVVEYDEVLTPFGALSRTFFISEDTLGEIMHPKSAKTAKKIKLENIVKNSEIFELITPSSDLSDVVLNEQTRALLENILRQLDKNVQARLASWGMKPRKNIDAKVIFYGPPGTGKTMSAYCLAKSLKKQVLSFDCSKILSKYVGESEQNVRKIFDSYREICAKTKSEPVLLLNEADQFLSSRLENGSSGSEQMHNQMQNIFLEQIEKFQGVLIATTNFMQSFDKAFSRRFEYKIEFKKPQLKERIQIWQKVLPKNAEFEESFDINTIAKYELSGASIVLVMKNVALKTAISDDGVFRTSAFIDEIKREQRSSFEEDKKVGLLK</sequence>
<dbReference type="InterPro" id="IPR003593">
    <property type="entry name" value="AAA+_ATPase"/>
</dbReference>
<evidence type="ECO:0000313" key="5">
    <source>
        <dbReference type="EMBL" id="MDO2409797.1"/>
    </source>
</evidence>
<evidence type="ECO:0000256" key="1">
    <source>
        <dbReference type="ARBA" id="ARBA00006914"/>
    </source>
</evidence>
<dbReference type="InterPro" id="IPR050221">
    <property type="entry name" value="26S_Proteasome_ATPase"/>
</dbReference>
<name>A0ABT8TD61_9BACT</name>
<reference evidence="5 6" key="1">
    <citation type="submission" date="2023-06" db="EMBL/GenBank/DDBJ databases">
        <title>Campylobacter magnum sp. nov., isolated from cecal contents of domestic pigs (Sus scrofa domesticus).</title>
        <authorList>
            <person name="Papic B."/>
            <person name="Gruntar I."/>
        </authorList>
    </citation>
    <scope>NUCLEOTIDE SEQUENCE [LARGE SCALE GENOMIC DNA]</scope>
    <source>
        <strain evidence="6">34484-21</strain>
    </source>
</reference>
<dbReference type="RefSeq" id="WP_302244594.1">
    <property type="nucleotide sequence ID" value="NZ_JAULJQ010000007.1"/>
</dbReference>